<feature type="binding site" evidence="7">
    <location>
        <begin position="159"/>
        <end position="160"/>
    </location>
    <ligand>
        <name>UDP-N-acetyl-alpha-D-muramoyl-L-alanyl-D-glutamate</name>
        <dbReference type="ChEBI" id="CHEBI:83900"/>
    </ligand>
</feature>
<evidence type="ECO:0000256" key="6">
    <source>
        <dbReference type="ARBA" id="ARBA00023316"/>
    </source>
</evidence>
<feature type="domain" description="Mur ligase C-terminal" evidence="10">
    <location>
        <begin position="338"/>
        <end position="468"/>
    </location>
</feature>
<keyword evidence="7" id="KW-0547">Nucleotide-binding</keyword>
<keyword evidence="4 7" id="KW-0573">Peptidoglycan synthesis</keyword>
<dbReference type="Gene3D" id="3.90.190.20">
    <property type="entry name" value="Mur ligase, C-terminal domain"/>
    <property type="match status" value="1"/>
</dbReference>
<evidence type="ECO:0000256" key="8">
    <source>
        <dbReference type="RuleBase" id="RU004135"/>
    </source>
</evidence>
<feature type="binding site" evidence="7">
    <location>
        <position position="192"/>
    </location>
    <ligand>
        <name>UDP-N-acetyl-alpha-D-muramoyl-L-alanyl-D-glutamate</name>
        <dbReference type="ChEBI" id="CHEBI:83900"/>
    </ligand>
</feature>
<feature type="binding site" evidence="7">
    <location>
        <position position="35"/>
    </location>
    <ligand>
        <name>UDP-N-acetyl-alpha-D-muramoyl-L-alanyl-D-glutamate</name>
        <dbReference type="ChEBI" id="CHEBI:83900"/>
    </ligand>
</feature>
<feature type="modified residue" description="N6-carboxylysine" evidence="7">
    <location>
        <position position="226"/>
    </location>
</feature>
<feature type="binding site" evidence="7">
    <location>
        <begin position="417"/>
        <end position="420"/>
    </location>
    <ligand>
        <name>meso-2,6-diaminopimelate</name>
        <dbReference type="ChEBI" id="CHEBI:57791"/>
    </ligand>
</feature>
<evidence type="ECO:0000256" key="7">
    <source>
        <dbReference type="HAMAP-Rule" id="MF_00208"/>
    </source>
</evidence>
<dbReference type="Pfam" id="PF08245">
    <property type="entry name" value="Mur_ligase_M"/>
    <property type="match status" value="1"/>
</dbReference>
<evidence type="ECO:0000256" key="4">
    <source>
        <dbReference type="ARBA" id="ARBA00022984"/>
    </source>
</evidence>
<dbReference type="SUPFAM" id="SSF53244">
    <property type="entry name" value="MurD-like peptide ligases, peptide-binding domain"/>
    <property type="match status" value="1"/>
</dbReference>
<name>A0A4R3XYW5_9PROT</name>
<dbReference type="PANTHER" id="PTHR23135:SF4">
    <property type="entry name" value="UDP-N-ACETYLMURAMOYL-L-ALANYL-D-GLUTAMATE--2,6-DIAMINOPIMELATE LIGASE MURE HOMOLOG, CHLOROPLASTIC"/>
    <property type="match status" value="1"/>
</dbReference>
<dbReference type="SUPFAM" id="SSF63418">
    <property type="entry name" value="MurE/MurF N-terminal domain"/>
    <property type="match status" value="1"/>
</dbReference>
<reference evidence="12 13" key="1">
    <citation type="submission" date="2019-03" db="EMBL/GenBank/DDBJ databases">
        <title>Genomic Encyclopedia of Type Strains, Phase IV (KMG-IV): sequencing the most valuable type-strain genomes for metagenomic binning, comparative biology and taxonomic classification.</title>
        <authorList>
            <person name="Goeker M."/>
        </authorList>
    </citation>
    <scope>NUCLEOTIDE SEQUENCE [LARGE SCALE GENOMIC DNA]</scope>
    <source>
        <strain evidence="12 13">DSM 100309</strain>
    </source>
</reference>
<evidence type="ECO:0000256" key="5">
    <source>
        <dbReference type="ARBA" id="ARBA00023306"/>
    </source>
</evidence>
<gene>
    <name evidence="7" type="primary">murE</name>
    <name evidence="12" type="ORF">EDC63_11759</name>
</gene>
<dbReference type="GO" id="GO:0000287">
    <property type="term" value="F:magnesium ion binding"/>
    <property type="evidence" value="ECO:0007669"/>
    <property type="project" value="UniProtKB-UniRule"/>
</dbReference>
<feature type="binding site" evidence="7">
    <location>
        <position position="186"/>
    </location>
    <ligand>
        <name>UDP-N-acetyl-alpha-D-muramoyl-L-alanyl-D-glutamate</name>
        <dbReference type="ChEBI" id="CHEBI:83900"/>
    </ligand>
</feature>
<comment type="cofactor">
    <cofactor evidence="7">
        <name>Mg(2+)</name>
        <dbReference type="ChEBI" id="CHEBI:18420"/>
    </cofactor>
</comment>
<evidence type="ECO:0000259" key="10">
    <source>
        <dbReference type="Pfam" id="PF02875"/>
    </source>
</evidence>
<dbReference type="InterPro" id="IPR036565">
    <property type="entry name" value="Mur-like_cat_sf"/>
</dbReference>
<dbReference type="InterPro" id="IPR005761">
    <property type="entry name" value="UDP-N-AcMur-Glu-dNH2Pim_ligase"/>
</dbReference>
<dbReference type="GO" id="GO:0005524">
    <property type="term" value="F:ATP binding"/>
    <property type="evidence" value="ECO:0007669"/>
    <property type="project" value="UniProtKB-UniRule"/>
</dbReference>
<keyword evidence="7 12" id="KW-0436">Ligase</keyword>
<evidence type="ECO:0000256" key="1">
    <source>
        <dbReference type="ARBA" id="ARBA00005898"/>
    </source>
</evidence>
<dbReference type="Pfam" id="PF02875">
    <property type="entry name" value="Mur_ligase_C"/>
    <property type="match status" value="1"/>
</dbReference>
<dbReference type="UniPathway" id="UPA00219"/>
<organism evidence="12 13">
    <name type="scientific">Sulfurirhabdus autotrophica</name>
    <dbReference type="NCBI Taxonomy" id="1706046"/>
    <lineage>
        <taxon>Bacteria</taxon>
        <taxon>Pseudomonadati</taxon>
        <taxon>Pseudomonadota</taxon>
        <taxon>Betaproteobacteria</taxon>
        <taxon>Nitrosomonadales</taxon>
        <taxon>Sulfuricellaceae</taxon>
        <taxon>Sulfurirhabdus</taxon>
    </lineage>
</organism>
<feature type="binding site" evidence="7">
    <location>
        <position position="194"/>
    </location>
    <ligand>
        <name>UDP-N-acetyl-alpha-D-muramoyl-L-alanyl-D-glutamate</name>
        <dbReference type="ChEBI" id="CHEBI:83900"/>
    </ligand>
</feature>
<keyword evidence="3 7" id="KW-0133">Cell shape</keyword>
<dbReference type="NCBIfam" id="NF001126">
    <property type="entry name" value="PRK00139.1-4"/>
    <property type="match status" value="1"/>
</dbReference>
<dbReference type="EMBL" id="SMCO01000017">
    <property type="protein sequence ID" value="TCV83024.1"/>
    <property type="molecule type" value="Genomic_DNA"/>
</dbReference>
<dbReference type="EC" id="6.3.2.13" evidence="7"/>
<feature type="short sequence motif" description="Meso-diaminopimelate recognition motif" evidence="7">
    <location>
        <begin position="417"/>
        <end position="420"/>
    </location>
</feature>
<keyword evidence="7" id="KW-0963">Cytoplasm</keyword>
<dbReference type="InterPro" id="IPR036615">
    <property type="entry name" value="Mur_ligase_C_dom_sf"/>
</dbReference>
<keyword evidence="6 7" id="KW-0961">Cell wall biogenesis/degradation</keyword>
<evidence type="ECO:0000313" key="12">
    <source>
        <dbReference type="EMBL" id="TCV83024.1"/>
    </source>
</evidence>
<protein>
    <recommendedName>
        <fullName evidence="7">UDP-N-acetylmuramoyl-L-alanyl-D-glutamate--2,6-diaminopimelate ligase</fullName>
        <ecNumber evidence="7">6.3.2.13</ecNumber>
    </recommendedName>
    <alternativeName>
        <fullName evidence="7">Meso-A2pm-adding enzyme</fullName>
    </alternativeName>
    <alternativeName>
        <fullName evidence="7">Meso-diaminopimelate-adding enzyme</fullName>
    </alternativeName>
    <alternativeName>
        <fullName evidence="7">UDP-MurNAc-L-Ala-D-Glu:meso-diaminopimelate ligase</fullName>
    </alternativeName>
    <alternativeName>
        <fullName evidence="7">UDP-MurNAc-tripeptide synthetase</fullName>
    </alternativeName>
    <alternativeName>
        <fullName evidence="7">UDP-N-acetylmuramyl-tripeptide synthetase</fullName>
    </alternativeName>
</protein>
<dbReference type="GO" id="GO:0008765">
    <property type="term" value="F:UDP-N-acetylmuramoylalanyl-D-glutamate-2,6-diaminopimelate ligase activity"/>
    <property type="evidence" value="ECO:0007669"/>
    <property type="project" value="UniProtKB-UniRule"/>
</dbReference>
<evidence type="ECO:0000259" key="11">
    <source>
        <dbReference type="Pfam" id="PF08245"/>
    </source>
</evidence>
<dbReference type="InterPro" id="IPR000713">
    <property type="entry name" value="Mur_ligase_N"/>
</dbReference>
<dbReference type="RefSeq" id="WP_306307874.1">
    <property type="nucleotide sequence ID" value="NZ_BHVT01000003.1"/>
</dbReference>
<keyword evidence="7" id="KW-0460">Magnesium</keyword>
<comment type="similarity">
    <text evidence="1 7">Belongs to the MurCDEF family. MurE subfamily.</text>
</comment>
<feature type="binding site" evidence="7">
    <location>
        <begin position="117"/>
        <end position="123"/>
    </location>
    <ligand>
        <name>ATP</name>
        <dbReference type="ChEBI" id="CHEBI:30616"/>
    </ligand>
</feature>
<keyword evidence="7" id="KW-0067">ATP-binding</keyword>
<dbReference type="Pfam" id="PF01225">
    <property type="entry name" value="Mur_ligase"/>
    <property type="match status" value="1"/>
</dbReference>
<dbReference type="Gene3D" id="3.40.1390.10">
    <property type="entry name" value="MurE/MurF, N-terminal domain"/>
    <property type="match status" value="1"/>
</dbReference>
<dbReference type="InterPro" id="IPR013221">
    <property type="entry name" value="Mur_ligase_cen"/>
</dbReference>
<evidence type="ECO:0000259" key="9">
    <source>
        <dbReference type="Pfam" id="PF01225"/>
    </source>
</evidence>
<feature type="binding site" evidence="7">
    <location>
        <position position="470"/>
    </location>
    <ligand>
        <name>meso-2,6-diaminopimelate</name>
        <dbReference type="ChEBI" id="CHEBI:57791"/>
    </ligand>
</feature>
<comment type="caution">
    <text evidence="7">Lacks conserved residue(s) required for the propagation of feature annotation.</text>
</comment>
<comment type="subcellular location">
    <subcellularLocation>
        <location evidence="7 8">Cytoplasm</location>
    </subcellularLocation>
</comment>
<dbReference type="GO" id="GO:0009252">
    <property type="term" value="P:peptidoglycan biosynthetic process"/>
    <property type="evidence" value="ECO:0007669"/>
    <property type="project" value="UniProtKB-UniRule"/>
</dbReference>
<comment type="PTM">
    <text evidence="7">Carboxylation is probably crucial for Mg(2+) binding and, consequently, for the gamma-phosphate positioning of ATP.</text>
</comment>
<keyword evidence="5 7" id="KW-0131">Cell cycle</keyword>
<feature type="domain" description="Mur ligase N-terminal catalytic" evidence="9">
    <location>
        <begin position="28"/>
        <end position="101"/>
    </location>
</feature>
<proteinExistence type="inferred from homology"/>
<dbReference type="SUPFAM" id="SSF53623">
    <property type="entry name" value="MurD-like peptide ligases, catalytic domain"/>
    <property type="match status" value="1"/>
</dbReference>
<keyword evidence="2 7" id="KW-0132">Cell division</keyword>
<dbReference type="Gene3D" id="3.40.1190.10">
    <property type="entry name" value="Mur-like, catalytic domain"/>
    <property type="match status" value="1"/>
</dbReference>
<evidence type="ECO:0000256" key="2">
    <source>
        <dbReference type="ARBA" id="ARBA00022618"/>
    </source>
</evidence>
<feature type="binding site" evidence="7">
    <location>
        <position position="158"/>
    </location>
    <ligand>
        <name>UDP-N-acetyl-alpha-D-muramoyl-L-alanyl-D-glutamate</name>
        <dbReference type="ChEBI" id="CHEBI:83900"/>
    </ligand>
</feature>
<dbReference type="GO" id="GO:0051301">
    <property type="term" value="P:cell division"/>
    <property type="evidence" value="ECO:0007669"/>
    <property type="project" value="UniProtKB-KW"/>
</dbReference>
<dbReference type="GO" id="GO:0071555">
    <property type="term" value="P:cell wall organization"/>
    <property type="evidence" value="ECO:0007669"/>
    <property type="project" value="UniProtKB-KW"/>
</dbReference>
<dbReference type="NCBIfam" id="NF001124">
    <property type="entry name" value="PRK00139.1-2"/>
    <property type="match status" value="1"/>
</dbReference>
<dbReference type="HAMAP" id="MF_00208">
    <property type="entry name" value="MurE"/>
    <property type="match status" value="1"/>
</dbReference>
<dbReference type="PANTHER" id="PTHR23135">
    <property type="entry name" value="MUR LIGASE FAMILY MEMBER"/>
    <property type="match status" value="1"/>
</dbReference>
<accession>A0A4R3XYW5</accession>
<dbReference type="GO" id="GO:0008360">
    <property type="term" value="P:regulation of cell shape"/>
    <property type="evidence" value="ECO:0007669"/>
    <property type="project" value="UniProtKB-KW"/>
</dbReference>
<dbReference type="GO" id="GO:0005737">
    <property type="term" value="C:cytoplasm"/>
    <property type="evidence" value="ECO:0007669"/>
    <property type="project" value="UniProtKB-SubCell"/>
</dbReference>
<evidence type="ECO:0000313" key="13">
    <source>
        <dbReference type="Proteomes" id="UP000295367"/>
    </source>
</evidence>
<sequence>MTMPASVQGYEIAEQMDDALLSQLGVVINNVVSDSRVVKPGDTFLAFPGEQGDGRKHIDQAIANGANAVIWESDGFERADWSVPNLGVPALRDAAGVIASKVYGDPSSKLWVIGVTGTNGKTSCANWLAKCLSAQGRKTAVIGTLGNGFYGELSPATNTTPDPVSLQNMMKGFHDEGAQCVAMEVSSHGLHQGRVNGVAFDVALLTNLSRDHLDYHGDMETYAQVKARLFTWKGLKSAVLNMDDPFGVKLANTLDKKQVNVVGYGVGRGDVSGSNLRLDQDGLMLDVHTPWGSGQIKSQMLGAFNASNLLGVLSTLLVSGMDLEVALGEVSSVLPASGRMQRVGGGDKPLVIVDYAHTPDALEKVLLTLKELLAASVSQQGKLICVFGCGGDRDKGKRPLMGEIATRLADWVIVTSDNPRKENARGIIEEIVKVANANYLIEEDRTMAIMRAIKEAEAGDVVLIAGKGHEEYQEIKGVKLPFSDVEVANRVLQNELH</sequence>
<feature type="binding site" evidence="7">
    <location>
        <position position="466"/>
    </location>
    <ligand>
        <name>meso-2,6-diaminopimelate</name>
        <dbReference type="ChEBI" id="CHEBI:57791"/>
    </ligand>
</feature>
<comment type="caution">
    <text evidence="12">The sequence shown here is derived from an EMBL/GenBank/DDBJ whole genome shotgun (WGS) entry which is preliminary data.</text>
</comment>
<evidence type="ECO:0000256" key="3">
    <source>
        <dbReference type="ARBA" id="ARBA00022960"/>
    </source>
</evidence>
<dbReference type="NCBIfam" id="TIGR01085">
    <property type="entry name" value="murE"/>
    <property type="match status" value="1"/>
</dbReference>
<comment type="catalytic activity">
    <reaction evidence="7">
        <text>UDP-N-acetyl-alpha-D-muramoyl-L-alanyl-D-glutamate + meso-2,6-diaminopimelate + ATP = UDP-N-acetyl-alpha-D-muramoyl-L-alanyl-gamma-D-glutamyl-meso-2,6-diaminopimelate + ADP + phosphate + H(+)</text>
        <dbReference type="Rhea" id="RHEA:23676"/>
        <dbReference type="ChEBI" id="CHEBI:15378"/>
        <dbReference type="ChEBI" id="CHEBI:30616"/>
        <dbReference type="ChEBI" id="CHEBI:43474"/>
        <dbReference type="ChEBI" id="CHEBI:57791"/>
        <dbReference type="ChEBI" id="CHEBI:83900"/>
        <dbReference type="ChEBI" id="CHEBI:83905"/>
        <dbReference type="ChEBI" id="CHEBI:456216"/>
        <dbReference type="EC" id="6.3.2.13"/>
    </reaction>
</comment>
<comment type="function">
    <text evidence="7">Catalyzes the addition of meso-diaminopimelic acid to the nucleotide precursor UDP-N-acetylmuramoyl-L-alanyl-D-glutamate (UMAG) in the biosynthesis of bacterial cell-wall peptidoglycan.</text>
</comment>
<comment type="pathway">
    <text evidence="7 8">Cell wall biogenesis; peptidoglycan biosynthesis.</text>
</comment>
<feature type="binding site" evidence="7">
    <location>
        <position position="393"/>
    </location>
    <ligand>
        <name>meso-2,6-diaminopimelate</name>
        <dbReference type="ChEBI" id="CHEBI:57791"/>
    </ligand>
</feature>
<dbReference type="InterPro" id="IPR035911">
    <property type="entry name" value="MurE/MurF_N"/>
</dbReference>
<feature type="domain" description="Mur ligase central" evidence="11">
    <location>
        <begin position="115"/>
        <end position="313"/>
    </location>
</feature>
<keyword evidence="13" id="KW-1185">Reference proteome</keyword>
<dbReference type="Proteomes" id="UP000295367">
    <property type="component" value="Unassembled WGS sequence"/>
</dbReference>
<dbReference type="InterPro" id="IPR004101">
    <property type="entry name" value="Mur_ligase_C"/>
</dbReference>
<dbReference type="AlphaFoldDB" id="A0A4R3XYW5"/>